<dbReference type="Proteomes" id="UP000255231">
    <property type="component" value="Unassembled WGS sequence"/>
</dbReference>
<dbReference type="RefSeq" id="WP_076560852.1">
    <property type="nucleotide sequence ID" value="NZ_CP033929.1"/>
</dbReference>
<organism evidence="2 4">
    <name type="scientific">Chryseobacterium indoltheticum</name>
    <dbReference type="NCBI Taxonomy" id="254"/>
    <lineage>
        <taxon>Bacteria</taxon>
        <taxon>Pseudomonadati</taxon>
        <taxon>Bacteroidota</taxon>
        <taxon>Flavobacteriia</taxon>
        <taxon>Flavobacteriales</taxon>
        <taxon>Weeksellaceae</taxon>
        <taxon>Chryseobacterium group</taxon>
        <taxon>Chryseobacterium</taxon>
    </lineage>
</organism>
<evidence type="ECO:0000313" key="3">
    <source>
        <dbReference type="Proteomes" id="UP000185725"/>
    </source>
</evidence>
<reference evidence="2 4" key="2">
    <citation type="submission" date="2018-06" db="EMBL/GenBank/DDBJ databases">
        <authorList>
            <consortium name="Pathogen Informatics"/>
            <person name="Doyle S."/>
        </authorList>
    </citation>
    <scope>NUCLEOTIDE SEQUENCE [LARGE SCALE GENOMIC DNA]</scope>
    <source>
        <strain evidence="2 4">NCTC13560</strain>
    </source>
</reference>
<evidence type="ECO:0000313" key="4">
    <source>
        <dbReference type="Proteomes" id="UP000255231"/>
    </source>
</evidence>
<gene>
    <name evidence="2" type="ORF">NCTC13560_00233</name>
    <name evidence="1" type="ORF">SAMN05421682_106207</name>
</gene>
<accession>A0A381F4F6</accession>
<dbReference type="AlphaFoldDB" id="A0A381F4F6"/>
<dbReference type="GeneID" id="303675002"/>
<sequence>MATATTKCNISFQIYYTSSIPTTGATASFRYKIKDSAGSYTQYDITSVPASGGVISIPNIQVTGEYEYILELSANGVSDTHTGIFNVEKCTPPACETPVIKSVYLGEGDQIIMDYPVDEADLYAIEYQIATDDKFTNIVQVRVIMGSDYTPIEFIEMNDGAITNETAYYIRARRHCSKSVVSDWSNVFGFRSGKWGVRRVLEAYCLPANYDLDKKSICQTGGVWKKQVILDTPEPRAGSFIFLIDGTTSAIPGNLREFESDNPVGFNQHGIRWIRFEAPDWSIIYNVDPKIGKIIDISSYCES</sequence>
<evidence type="ECO:0000313" key="1">
    <source>
        <dbReference type="EMBL" id="SIQ60211.1"/>
    </source>
</evidence>
<protein>
    <submittedName>
        <fullName evidence="2">Uncharacterized protein</fullName>
    </submittedName>
</protein>
<dbReference type="EMBL" id="FTMF01000006">
    <property type="protein sequence ID" value="SIQ60211.1"/>
    <property type="molecule type" value="Genomic_DNA"/>
</dbReference>
<dbReference type="OrthoDB" id="1268286at2"/>
<proteinExistence type="predicted"/>
<evidence type="ECO:0000313" key="2">
    <source>
        <dbReference type="EMBL" id="SUX41436.1"/>
    </source>
</evidence>
<keyword evidence="3" id="KW-1185">Reference proteome</keyword>
<name>A0A381F4F6_9FLAO</name>
<dbReference type="KEGG" id="cil:EG358_14925"/>
<dbReference type="EMBL" id="UFVS01000001">
    <property type="protein sequence ID" value="SUX41436.1"/>
    <property type="molecule type" value="Genomic_DNA"/>
</dbReference>
<reference evidence="1 3" key="1">
    <citation type="submission" date="2017-01" db="EMBL/GenBank/DDBJ databases">
        <authorList>
            <person name="Varghese N."/>
            <person name="Submissions S."/>
        </authorList>
    </citation>
    <scope>NUCLEOTIDE SEQUENCE [LARGE SCALE GENOMIC DNA]</scope>
    <source>
        <strain evidence="1 3">ATCC 27950</strain>
    </source>
</reference>
<dbReference type="Proteomes" id="UP000185725">
    <property type="component" value="Unassembled WGS sequence"/>
</dbReference>